<name>A0A8I1GB78_9GAMM</name>
<evidence type="ECO:0000313" key="4">
    <source>
        <dbReference type="Proteomes" id="UP000621390"/>
    </source>
</evidence>
<feature type="region of interest" description="Disordered" evidence="1">
    <location>
        <begin position="1"/>
        <end position="27"/>
    </location>
</feature>
<feature type="compositionally biased region" description="Basic and acidic residues" evidence="1">
    <location>
        <begin position="1"/>
        <end position="12"/>
    </location>
</feature>
<evidence type="ECO:0000313" key="5">
    <source>
        <dbReference type="Proteomes" id="UP000655994"/>
    </source>
</evidence>
<protein>
    <submittedName>
        <fullName evidence="3">Uncharacterized protein</fullName>
    </submittedName>
</protein>
<organism evidence="3 4">
    <name type="scientific">Idiomarina abyssalis</name>
    <dbReference type="NCBI Taxonomy" id="86102"/>
    <lineage>
        <taxon>Bacteria</taxon>
        <taxon>Pseudomonadati</taxon>
        <taxon>Pseudomonadota</taxon>
        <taxon>Gammaproteobacteria</taxon>
        <taxon>Alteromonadales</taxon>
        <taxon>Idiomarinaceae</taxon>
        <taxon>Idiomarina</taxon>
    </lineage>
</organism>
<comment type="caution">
    <text evidence="3">The sequence shown here is derived from an EMBL/GenBank/DDBJ whole genome shotgun (WGS) entry which is preliminary data.</text>
</comment>
<dbReference type="EMBL" id="JAEMOP010000009">
    <property type="protein sequence ID" value="MBJ7316850.1"/>
    <property type="molecule type" value="Genomic_DNA"/>
</dbReference>
<feature type="compositionally biased region" description="Basic and acidic residues" evidence="1">
    <location>
        <begin position="350"/>
        <end position="366"/>
    </location>
</feature>
<keyword evidence="5" id="KW-1185">Reference proteome</keyword>
<evidence type="ECO:0000313" key="3">
    <source>
        <dbReference type="EMBL" id="MBJ7316850.1"/>
    </source>
</evidence>
<feature type="region of interest" description="Disordered" evidence="1">
    <location>
        <begin position="340"/>
        <end position="376"/>
    </location>
</feature>
<dbReference type="Proteomes" id="UP000655994">
    <property type="component" value="Unassembled WGS sequence"/>
</dbReference>
<sequence>MSVKDVSSEARNRQGNPHLKRNSNSADNDARRIMSTIKIFSPLVRAAATSADKLARDGSQREMTAEDIVFAVKELWLNTYSLTVHMRDEMQSIKPDFDFSKSRHVFRKMLAASAERVAAMQIRFGRVDLDVLKAGASTKLSIGMGKPSAAVDSDIVEQSMKALKADKDLNNAFEADDVYVELENEMAVYLSLLESRTVFNGLAKAFSFWQPASKHTEIVNQLVELNEQQAAQFYKLSLGTNEQGLFDAENAQKVTNSSCQQLMLASIRESRNAIVQSYESCVQNLRELVHATDSPEERKALKIEAQRDGIPFDVIKRKTNTIMTVSYQCSKSAVSKLTALMDAPVTPDNTPEKKKEENASSTKEEQPIFNTDNRPE</sequence>
<proteinExistence type="predicted"/>
<evidence type="ECO:0000256" key="1">
    <source>
        <dbReference type="SAM" id="MobiDB-lite"/>
    </source>
</evidence>
<reference evidence="3 5" key="1">
    <citation type="submission" date="2020-09" db="EMBL/GenBank/DDBJ databases">
        <title>Draft Genomes of Bacterial Isolates from North Pond Shallow Sediments.</title>
        <authorList>
            <person name="Kiel Reese B."/>
            <person name="Mullis M."/>
            <person name="Weisend R.E."/>
        </authorList>
    </citation>
    <scope>NUCLEOTIDE SEQUENCE</scope>
    <source>
        <strain evidence="3">KJE-2</strain>
        <strain evidence="2 5">KJE-3</strain>
    </source>
</reference>
<dbReference type="RefSeq" id="WP_199493282.1">
    <property type="nucleotide sequence ID" value="NZ_JAEMOP010000009.1"/>
</dbReference>
<accession>A0A8I1GB78</accession>
<dbReference type="Proteomes" id="UP000621390">
    <property type="component" value="Unassembled WGS sequence"/>
</dbReference>
<dbReference type="AlphaFoldDB" id="A0A8I1GB78"/>
<dbReference type="EMBL" id="JAEMOS010000002">
    <property type="protein sequence ID" value="MBJ7265476.1"/>
    <property type="molecule type" value="Genomic_DNA"/>
</dbReference>
<evidence type="ECO:0000313" key="2">
    <source>
        <dbReference type="EMBL" id="MBJ7265476.1"/>
    </source>
</evidence>
<gene>
    <name evidence="2" type="ORF">JHC10_00825</name>
    <name evidence="3" type="ORF">JHC11_12715</name>
</gene>